<accession>A0A9D3UK23</accession>
<evidence type="ECO:0008006" key="4">
    <source>
        <dbReference type="Google" id="ProtNLM"/>
    </source>
</evidence>
<reference evidence="2 3" key="1">
    <citation type="journal article" date="2021" name="Plant Biotechnol. J.">
        <title>Multi-omics assisted identification of the key and species-specific regulatory components of drought-tolerant mechanisms in Gossypium stocksii.</title>
        <authorList>
            <person name="Yu D."/>
            <person name="Ke L."/>
            <person name="Zhang D."/>
            <person name="Wu Y."/>
            <person name="Sun Y."/>
            <person name="Mei J."/>
            <person name="Sun J."/>
            <person name="Sun Y."/>
        </authorList>
    </citation>
    <scope>NUCLEOTIDE SEQUENCE [LARGE SCALE GENOMIC DNA]</scope>
    <source>
        <strain evidence="3">cv. E1</strain>
        <tissue evidence="2">Leaf</tissue>
    </source>
</reference>
<feature type="compositionally biased region" description="Acidic residues" evidence="1">
    <location>
        <begin position="1"/>
        <end position="10"/>
    </location>
</feature>
<gene>
    <name evidence="2" type="ORF">J1N35_037352</name>
</gene>
<dbReference type="Proteomes" id="UP000828251">
    <property type="component" value="Unassembled WGS sequence"/>
</dbReference>
<dbReference type="AlphaFoldDB" id="A0A9D3UK23"/>
<name>A0A9D3UK23_9ROSI</name>
<dbReference type="EMBL" id="JAIQCV010000011">
    <property type="protein sequence ID" value="KAH1046568.1"/>
    <property type="molecule type" value="Genomic_DNA"/>
</dbReference>
<keyword evidence="3" id="KW-1185">Reference proteome</keyword>
<sequence length="83" mass="9313">VIETDADNEDGSNNNGCFDHKGEDISDLDVDEVPDDIDDEGVDDGKNVYAFLSRYSMKVSIDYKVIDSKLTIYVGECWRSREG</sequence>
<organism evidence="2 3">
    <name type="scientific">Gossypium stocksii</name>
    <dbReference type="NCBI Taxonomy" id="47602"/>
    <lineage>
        <taxon>Eukaryota</taxon>
        <taxon>Viridiplantae</taxon>
        <taxon>Streptophyta</taxon>
        <taxon>Embryophyta</taxon>
        <taxon>Tracheophyta</taxon>
        <taxon>Spermatophyta</taxon>
        <taxon>Magnoliopsida</taxon>
        <taxon>eudicotyledons</taxon>
        <taxon>Gunneridae</taxon>
        <taxon>Pentapetalae</taxon>
        <taxon>rosids</taxon>
        <taxon>malvids</taxon>
        <taxon>Malvales</taxon>
        <taxon>Malvaceae</taxon>
        <taxon>Malvoideae</taxon>
        <taxon>Gossypium</taxon>
    </lineage>
</organism>
<evidence type="ECO:0000313" key="2">
    <source>
        <dbReference type="EMBL" id="KAH1046568.1"/>
    </source>
</evidence>
<dbReference type="OrthoDB" id="1435097at2759"/>
<protein>
    <recommendedName>
        <fullName evidence="4">Transposase MuDR plant domain-containing protein</fullName>
    </recommendedName>
</protein>
<feature type="non-terminal residue" evidence="2">
    <location>
        <position position="83"/>
    </location>
</feature>
<evidence type="ECO:0000256" key="1">
    <source>
        <dbReference type="SAM" id="MobiDB-lite"/>
    </source>
</evidence>
<feature type="region of interest" description="Disordered" evidence="1">
    <location>
        <begin position="1"/>
        <end position="26"/>
    </location>
</feature>
<proteinExistence type="predicted"/>
<feature type="non-terminal residue" evidence="2">
    <location>
        <position position="1"/>
    </location>
</feature>
<evidence type="ECO:0000313" key="3">
    <source>
        <dbReference type="Proteomes" id="UP000828251"/>
    </source>
</evidence>
<comment type="caution">
    <text evidence="2">The sequence shown here is derived from an EMBL/GenBank/DDBJ whole genome shotgun (WGS) entry which is preliminary data.</text>
</comment>